<feature type="signal peptide" evidence="1">
    <location>
        <begin position="1"/>
        <end position="20"/>
    </location>
</feature>
<protein>
    <submittedName>
        <fullName evidence="2">Uncharacterized protein</fullName>
    </submittedName>
</protein>
<dbReference type="AlphaFoldDB" id="A0A9W4TDI8"/>
<name>A0A9W4TDI8_9FLAO</name>
<evidence type="ECO:0000313" key="3">
    <source>
        <dbReference type="Proteomes" id="UP001152749"/>
    </source>
</evidence>
<dbReference type="EMBL" id="OX336425">
    <property type="protein sequence ID" value="CAI2766007.1"/>
    <property type="molecule type" value="Genomic_DNA"/>
</dbReference>
<evidence type="ECO:0000256" key="1">
    <source>
        <dbReference type="SAM" id="SignalP"/>
    </source>
</evidence>
<evidence type="ECO:0000313" key="2">
    <source>
        <dbReference type="EMBL" id="CAI2766007.1"/>
    </source>
</evidence>
<keyword evidence="1" id="KW-0732">Signal</keyword>
<sequence>MKRINVFLIILIFCSSFISAQDSNIDYQILVKKFIENIKSDNKDALADGVVYPLKREYPIADVKDKTGFLKRYSEIFDAVLKNEIVKSDPVKSWSDMGLRGLMFNQGKIWLDTEGKLTAVNYQSKFELDLRKSLIATQKKNLDPSIAFFQTPICILETSKFKIRIDNLGNNNYRYASWSIQKEMTEKPDLVINGGVLVVEGIGGNHQYEFRKDGNVYECAIIVLGEKNSPPAKLTVYRGKKIVLSQDAKIISK</sequence>
<dbReference type="KEGG" id="fcs:TRV642_0984"/>
<reference evidence="2" key="1">
    <citation type="submission" date="2022-09" db="EMBL/GenBank/DDBJ databases">
        <authorList>
            <person name="Duchaud E."/>
        </authorList>
    </citation>
    <scope>NUCLEOTIDE SEQUENCE</scope>
    <source>
        <strain evidence="2">TRV642</strain>
    </source>
</reference>
<proteinExistence type="predicted"/>
<organism evidence="2 3">
    <name type="scientific">Flavobacterium collinsii</name>
    <dbReference type="NCBI Taxonomy" id="1114861"/>
    <lineage>
        <taxon>Bacteria</taxon>
        <taxon>Pseudomonadati</taxon>
        <taxon>Bacteroidota</taxon>
        <taxon>Flavobacteriia</taxon>
        <taxon>Flavobacteriales</taxon>
        <taxon>Flavobacteriaceae</taxon>
        <taxon>Flavobacterium</taxon>
    </lineage>
</organism>
<accession>A0A9W4TDI8</accession>
<gene>
    <name evidence="2" type="ORF">TRV642_0984</name>
</gene>
<feature type="chain" id="PRO_5040869626" evidence="1">
    <location>
        <begin position="21"/>
        <end position="253"/>
    </location>
</feature>
<dbReference type="Proteomes" id="UP001152749">
    <property type="component" value="Chromosome"/>
</dbReference>
<dbReference type="RefSeq" id="WP_263362281.1">
    <property type="nucleotide sequence ID" value="NZ_OX336425.1"/>
</dbReference>